<dbReference type="InterPro" id="IPR002915">
    <property type="entry name" value="DeoC/FbaB/LacD_aldolase"/>
</dbReference>
<protein>
    <submittedName>
        <fullName evidence="4">Deoxyribose-phosphate aldolase, putative</fullName>
    </submittedName>
</protein>
<reference evidence="4" key="2">
    <citation type="submission" date="2016-05" db="EMBL/GenBank/DDBJ databases">
        <authorList>
            <person name="Lavstsen T."/>
            <person name="Jespersen J.S."/>
        </authorList>
    </citation>
    <scope>NUCLEOTIDE SEQUENCE [LARGE SCALE GENOMIC DNA]</scope>
</reference>
<dbReference type="EMBL" id="FLQU01000159">
    <property type="protein sequence ID" value="SBS81467.1"/>
    <property type="molecule type" value="Genomic_DNA"/>
</dbReference>
<evidence type="ECO:0000313" key="3">
    <source>
        <dbReference type="EMBL" id="SBS81467.1"/>
    </source>
</evidence>
<sequence length="318" mass="35620">MKQLPTFNERKRIMSNYAEKLSAWTAICLTDHTLLGEHDTEEDVRALCVEAVKTCPFAAAVCIHPKFVKFVKDNISKEINPFKPKVACVINFPHGSDSIEQVIADTKKAIDDGVDEIDMVINYRRIVQNVEEGLKEATNLTKTVKNVIKTKVLKVIIEVGELKSEDLIVKTTLAVLEGNADFVKTSTGKTNVNATPQSVKAIIKAIKQYIENNPEKKDKIGLKVSGGVTDINMASYYILLARTFLMGNAPQGIMKERGRERWDVYLKILQFNKIANNAQTLTAVYKSKDMREQLDSKIKQKNASPMTSPNQPHTHSFP</sequence>
<evidence type="ECO:0000256" key="1">
    <source>
        <dbReference type="ARBA" id="ARBA00022490"/>
    </source>
</evidence>
<evidence type="ECO:0000256" key="2">
    <source>
        <dbReference type="SAM" id="MobiDB-lite"/>
    </source>
</evidence>
<dbReference type="PANTHER" id="PTHR10889:SF1">
    <property type="entry name" value="DEOXYRIBOSE-PHOSPHATE ALDOLASE"/>
    <property type="match status" value="1"/>
</dbReference>
<dbReference type="PANTHER" id="PTHR10889">
    <property type="entry name" value="DEOXYRIBOSE-PHOSPHATE ALDOLASE"/>
    <property type="match status" value="1"/>
</dbReference>
<dbReference type="InterPro" id="IPR011343">
    <property type="entry name" value="DeoC"/>
</dbReference>
<dbReference type="GO" id="GO:0004139">
    <property type="term" value="F:deoxyribose-phosphate aldolase activity"/>
    <property type="evidence" value="ECO:0007669"/>
    <property type="project" value="InterPro"/>
</dbReference>
<gene>
    <name evidence="4" type="ORF">POVCU1_068010</name>
    <name evidence="3" type="ORF">POVCU2_0010480</name>
</gene>
<evidence type="ECO:0000313" key="6">
    <source>
        <dbReference type="Proteomes" id="UP000078560"/>
    </source>
</evidence>
<dbReference type="SUPFAM" id="SSF51569">
    <property type="entry name" value="Aldolase"/>
    <property type="match status" value="1"/>
</dbReference>
<dbReference type="CDD" id="cd00959">
    <property type="entry name" value="DeoC"/>
    <property type="match status" value="1"/>
</dbReference>
<evidence type="ECO:0000313" key="5">
    <source>
        <dbReference type="Proteomes" id="UP000078546"/>
    </source>
</evidence>
<dbReference type="GO" id="GO:0016052">
    <property type="term" value="P:carbohydrate catabolic process"/>
    <property type="evidence" value="ECO:0007669"/>
    <property type="project" value="TreeGrafter"/>
</dbReference>
<dbReference type="GO" id="GO:0005737">
    <property type="term" value="C:cytoplasm"/>
    <property type="evidence" value="ECO:0007669"/>
    <property type="project" value="InterPro"/>
</dbReference>
<name>A0A1A8X8L7_PLAOA</name>
<evidence type="ECO:0000313" key="4">
    <source>
        <dbReference type="EMBL" id="SBT01589.1"/>
    </source>
</evidence>
<organism evidence="4 5">
    <name type="scientific">Plasmodium ovale curtisi</name>
    <dbReference type="NCBI Taxonomy" id="864141"/>
    <lineage>
        <taxon>Eukaryota</taxon>
        <taxon>Sar</taxon>
        <taxon>Alveolata</taxon>
        <taxon>Apicomplexa</taxon>
        <taxon>Aconoidasida</taxon>
        <taxon>Haemosporida</taxon>
        <taxon>Plasmodiidae</taxon>
        <taxon>Plasmodium</taxon>
        <taxon>Plasmodium (Plasmodium)</taxon>
    </lineage>
</organism>
<dbReference type="GO" id="GO:0046386">
    <property type="term" value="P:deoxyribose phosphate catabolic process"/>
    <property type="evidence" value="ECO:0007669"/>
    <property type="project" value="UniProtKB-UniPathway"/>
</dbReference>
<dbReference type="InterPro" id="IPR013785">
    <property type="entry name" value="Aldolase_TIM"/>
</dbReference>
<dbReference type="Proteomes" id="UP000078560">
    <property type="component" value="Unassembled WGS sequence"/>
</dbReference>
<dbReference type="NCBIfam" id="TIGR00126">
    <property type="entry name" value="deoC"/>
    <property type="match status" value="1"/>
</dbReference>
<dbReference type="UniPathway" id="UPA00002">
    <property type="reaction ID" value="UER00468"/>
</dbReference>
<accession>A0A1A8X8L7</accession>
<keyword evidence="1" id="KW-0963">Cytoplasm</keyword>
<dbReference type="AlphaFoldDB" id="A0A1A8X8L7"/>
<proteinExistence type="predicted"/>
<dbReference type="Gene3D" id="3.20.20.70">
    <property type="entry name" value="Aldolase class I"/>
    <property type="match status" value="1"/>
</dbReference>
<reference evidence="5 6" key="1">
    <citation type="submission" date="2016-05" db="EMBL/GenBank/DDBJ databases">
        <authorList>
            <person name="Naeem Raeece"/>
        </authorList>
    </citation>
    <scope>NUCLEOTIDE SEQUENCE [LARGE SCALE GENOMIC DNA]</scope>
</reference>
<dbReference type="EMBL" id="FLQV01002596">
    <property type="protein sequence ID" value="SBT01589.1"/>
    <property type="molecule type" value="Genomic_DNA"/>
</dbReference>
<dbReference type="Proteomes" id="UP000078546">
    <property type="component" value="Unassembled WGS sequence"/>
</dbReference>
<feature type="region of interest" description="Disordered" evidence="2">
    <location>
        <begin position="292"/>
        <end position="318"/>
    </location>
</feature>
<feature type="compositionally biased region" description="Polar residues" evidence="2">
    <location>
        <begin position="301"/>
        <end position="318"/>
    </location>
</feature>
<dbReference type="SMART" id="SM01133">
    <property type="entry name" value="DeoC"/>
    <property type="match status" value="1"/>
</dbReference>
<dbReference type="GO" id="GO:0009264">
    <property type="term" value="P:deoxyribonucleotide catabolic process"/>
    <property type="evidence" value="ECO:0007669"/>
    <property type="project" value="InterPro"/>
</dbReference>
<dbReference type="Pfam" id="PF01791">
    <property type="entry name" value="DeoC"/>
    <property type="match status" value="1"/>
</dbReference>